<keyword evidence="1" id="KW-0732">Signal</keyword>
<evidence type="ECO:0000313" key="3">
    <source>
        <dbReference type="Proteomes" id="UP000031512"/>
    </source>
</evidence>
<feature type="chain" id="PRO_5003939258" evidence="1">
    <location>
        <begin position="24"/>
        <end position="195"/>
    </location>
</feature>
<dbReference type="AlphaFoldDB" id="L0AVC2"/>
<protein>
    <submittedName>
        <fullName evidence="2">Membrane protein, putative</fullName>
    </submittedName>
</protein>
<dbReference type="GeneID" id="15806845"/>
<evidence type="ECO:0000313" key="2">
    <source>
        <dbReference type="EMBL" id="AFZ79490.1"/>
    </source>
</evidence>
<keyword evidence="3" id="KW-1185">Reference proteome</keyword>
<sequence>MKITLISLASYFYLLRFATSIQGLILDLSVEENVNDTDQIISFSGTTPVKIAGGYMAYTYFATPPFNVKNVVHRGSALLLNGKHLTVSFVQNITLYLKGDFPLLLYFLQPGIIYGTFIYYKNVGNGNWAHVNVSSYSKNGTNTLNKTELNALLDEIAENLNISEMEPKASEKDWAETTHSLSAIVVLFLFLLCRL</sequence>
<name>L0AVC2_THEEQ</name>
<gene>
    <name evidence="2" type="ORF">BEWA_023390</name>
</gene>
<reference evidence="2 3" key="1">
    <citation type="journal article" date="2012" name="BMC Genomics">
        <title>Comparative genomic analysis and phylogenetic position of Theileria equi.</title>
        <authorList>
            <person name="Kappmeyer L.S."/>
            <person name="Thiagarajan M."/>
            <person name="Herndon D.R."/>
            <person name="Ramsay J.D."/>
            <person name="Caler E."/>
            <person name="Djikeng A."/>
            <person name="Gillespie J.J."/>
            <person name="Lau A.O."/>
            <person name="Roalson E.H."/>
            <person name="Silva J.C."/>
            <person name="Silva M.G."/>
            <person name="Suarez C.E."/>
            <person name="Ueti M.W."/>
            <person name="Nene V.M."/>
            <person name="Mealey R.H."/>
            <person name="Knowles D.P."/>
            <person name="Brayton K.A."/>
        </authorList>
    </citation>
    <scope>NUCLEOTIDE SEQUENCE [LARGE SCALE GENOMIC DNA]</scope>
    <source>
        <strain evidence="2 3">WA</strain>
    </source>
</reference>
<dbReference type="Proteomes" id="UP000031512">
    <property type="component" value="Chromosome 1"/>
</dbReference>
<dbReference type="EMBL" id="CP001669">
    <property type="protein sequence ID" value="AFZ79490.1"/>
    <property type="molecule type" value="Genomic_DNA"/>
</dbReference>
<dbReference type="RefSeq" id="XP_004829156.1">
    <property type="nucleotide sequence ID" value="XM_004829099.1"/>
</dbReference>
<evidence type="ECO:0000256" key="1">
    <source>
        <dbReference type="SAM" id="SignalP"/>
    </source>
</evidence>
<proteinExistence type="predicted"/>
<organism evidence="2 3">
    <name type="scientific">Theileria equi strain WA</name>
    <dbReference type="NCBI Taxonomy" id="1537102"/>
    <lineage>
        <taxon>Eukaryota</taxon>
        <taxon>Sar</taxon>
        <taxon>Alveolata</taxon>
        <taxon>Apicomplexa</taxon>
        <taxon>Aconoidasida</taxon>
        <taxon>Piroplasmida</taxon>
        <taxon>Theileriidae</taxon>
        <taxon>Theileria</taxon>
    </lineage>
</organism>
<dbReference type="VEuPathDB" id="PiroplasmaDB:BEWA_023390"/>
<dbReference type="KEGG" id="beq:BEWA_023390"/>
<accession>L0AVC2</accession>
<feature type="signal peptide" evidence="1">
    <location>
        <begin position="1"/>
        <end position="23"/>
    </location>
</feature>